<evidence type="ECO:0000313" key="1">
    <source>
        <dbReference type="EMBL" id="CAF4372123.1"/>
    </source>
</evidence>
<comment type="caution">
    <text evidence="1">The sequence shown here is derived from an EMBL/GenBank/DDBJ whole genome shotgun (WGS) entry which is preliminary data.</text>
</comment>
<organism evidence="1 2">
    <name type="scientific">Adineta steineri</name>
    <dbReference type="NCBI Taxonomy" id="433720"/>
    <lineage>
        <taxon>Eukaryota</taxon>
        <taxon>Metazoa</taxon>
        <taxon>Spiralia</taxon>
        <taxon>Gnathifera</taxon>
        <taxon>Rotifera</taxon>
        <taxon>Eurotatoria</taxon>
        <taxon>Bdelloidea</taxon>
        <taxon>Adinetida</taxon>
        <taxon>Adinetidae</taxon>
        <taxon>Adineta</taxon>
    </lineage>
</organism>
<name>A0A820MG82_9BILA</name>
<dbReference type="Proteomes" id="UP000663881">
    <property type="component" value="Unassembled WGS sequence"/>
</dbReference>
<proteinExistence type="predicted"/>
<accession>A0A820MG82</accession>
<sequence length="61" mass="6993">GQVNFAFPTQQHQEWFIAVLLPRIRLPLMQQKVTSQSEALEIVMRLEALPMSEIALGMDQL</sequence>
<dbReference type="EMBL" id="CAJOAY010024130">
    <property type="protein sequence ID" value="CAF4372123.1"/>
    <property type="molecule type" value="Genomic_DNA"/>
</dbReference>
<gene>
    <name evidence="1" type="ORF">OKA104_LOCUS49894</name>
</gene>
<evidence type="ECO:0000313" key="2">
    <source>
        <dbReference type="Proteomes" id="UP000663881"/>
    </source>
</evidence>
<feature type="non-terminal residue" evidence="1">
    <location>
        <position position="1"/>
    </location>
</feature>
<dbReference type="AlphaFoldDB" id="A0A820MG82"/>
<reference evidence="1" key="1">
    <citation type="submission" date="2021-02" db="EMBL/GenBank/DDBJ databases">
        <authorList>
            <person name="Nowell W R."/>
        </authorList>
    </citation>
    <scope>NUCLEOTIDE SEQUENCE</scope>
</reference>
<protein>
    <submittedName>
        <fullName evidence="1">Uncharacterized protein</fullName>
    </submittedName>
</protein>